<protein>
    <submittedName>
        <fullName evidence="1">Uncharacterized protein</fullName>
    </submittedName>
</protein>
<keyword evidence="2" id="KW-1185">Reference proteome</keyword>
<comment type="caution">
    <text evidence="1">The sequence shown here is derived from an EMBL/GenBank/DDBJ whole genome shotgun (WGS) entry which is preliminary data.</text>
</comment>
<dbReference type="AlphaFoldDB" id="A0AAE3KLB2"/>
<proteinExistence type="predicted"/>
<evidence type="ECO:0000313" key="2">
    <source>
        <dbReference type="Proteomes" id="UP001204953"/>
    </source>
</evidence>
<accession>A0AAE3KLB2</accession>
<dbReference type="RefSeq" id="WP_254010317.1">
    <property type="nucleotide sequence ID" value="NZ_JAMZMM010000016.1"/>
</dbReference>
<sequence length="180" mass="20934">MLITENPQNQTCSEILDNQAKTRHLDNLLLQGIIESVFEGILILTEAGEWIYANDFTRQICANLTPNQNQPKSVPEVIWRVCRALIESRSIYPNQLVIMEDEVTIDYRTKLRIQVRWLQLNAMTTPCLLAILENQEEQVDRIKPRVSFFPRRALAKQFNRFRYKINGCRLNAVSGDEPKC</sequence>
<name>A0AAE3KLB2_9CYAN</name>
<dbReference type="Proteomes" id="UP001204953">
    <property type="component" value="Unassembled WGS sequence"/>
</dbReference>
<reference evidence="1" key="1">
    <citation type="submission" date="2022-06" db="EMBL/GenBank/DDBJ databases">
        <title>New cyanobacteria of genus Symplocastrum in benthos of Lake Baikal.</title>
        <authorList>
            <person name="Sorokovikova E."/>
            <person name="Tikhonova I."/>
            <person name="Krasnopeev A."/>
            <person name="Evseev P."/>
            <person name="Gladkikh A."/>
            <person name="Belykh O."/>
        </authorList>
    </citation>
    <scope>NUCLEOTIDE SEQUENCE</scope>
    <source>
        <strain evidence="1">BBK-W-15</strain>
    </source>
</reference>
<dbReference type="EMBL" id="JAMZMM010000016">
    <property type="protein sequence ID" value="MCP2727501.1"/>
    <property type="molecule type" value="Genomic_DNA"/>
</dbReference>
<evidence type="ECO:0000313" key="1">
    <source>
        <dbReference type="EMBL" id="MCP2727501.1"/>
    </source>
</evidence>
<organism evidence="1 2">
    <name type="scientific">Limnofasciculus baicalensis BBK-W-15</name>
    <dbReference type="NCBI Taxonomy" id="2699891"/>
    <lineage>
        <taxon>Bacteria</taxon>
        <taxon>Bacillati</taxon>
        <taxon>Cyanobacteriota</taxon>
        <taxon>Cyanophyceae</taxon>
        <taxon>Coleofasciculales</taxon>
        <taxon>Coleofasciculaceae</taxon>
        <taxon>Limnofasciculus</taxon>
        <taxon>Limnofasciculus baicalensis</taxon>
    </lineage>
</organism>
<gene>
    <name evidence="1" type="ORF">NJ959_03305</name>
</gene>